<evidence type="ECO:0008006" key="2">
    <source>
        <dbReference type="Google" id="ProtNLM"/>
    </source>
</evidence>
<reference evidence="1" key="1">
    <citation type="journal article" date="2014" name="Front. Microbiol.">
        <title>High frequency of phylogenetically diverse reductive dehalogenase-homologous genes in deep subseafloor sedimentary metagenomes.</title>
        <authorList>
            <person name="Kawai M."/>
            <person name="Futagami T."/>
            <person name="Toyoda A."/>
            <person name="Takaki Y."/>
            <person name="Nishi S."/>
            <person name="Hori S."/>
            <person name="Arai W."/>
            <person name="Tsubouchi T."/>
            <person name="Morono Y."/>
            <person name="Uchiyama I."/>
            <person name="Ito T."/>
            <person name="Fujiyama A."/>
            <person name="Inagaki F."/>
            <person name="Takami H."/>
        </authorList>
    </citation>
    <scope>NUCLEOTIDE SEQUENCE</scope>
    <source>
        <strain evidence="1">Expedition CK06-06</strain>
    </source>
</reference>
<dbReference type="AlphaFoldDB" id="X0RXV7"/>
<proteinExistence type="predicted"/>
<accession>X0RXV7</accession>
<organism evidence="1">
    <name type="scientific">marine sediment metagenome</name>
    <dbReference type="NCBI Taxonomy" id="412755"/>
    <lineage>
        <taxon>unclassified sequences</taxon>
        <taxon>metagenomes</taxon>
        <taxon>ecological metagenomes</taxon>
    </lineage>
</organism>
<comment type="caution">
    <text evidence="1">The sequence shown here is derived from an EMBL/GenBank/DDBJ whole genome shotgun (WGS) entry which is preliminary data.</text>
</comment>
<dbReference type="Gene3D" id="2.40.160.20">
    <property type="match status" value="1"/>
</dbReference>
<name>X0RXV7_9ZZZZ</name>
<evidence type="ECO:0000313" key="1">
    <source>
        <dbReference type="EMBL" id="GAF67841.1"/>
    </source>
</evidence>
<dbReference type="EMBL" id="BARS01006330">
    <property type="protein sequence ID" value="GAF67841.1"/>
    <property type="molecule type" value="Genomic_DNA"/>
</dbReference>
<sequence length="152" mass="16499">MSETMSVQELVYDETVQLTEMTDFGIDLQSALSGTKAIPPEGVRVNVRFEGELTGPKLKGKIVGTDYLLVRGDGVAKLNVHGVITTDDGERIAFHADGVSIPQEGSPTSQVRENVTLHTAASKYSWVNRLQFWATGQADLSTRKVTLKGYSA</sequence>
<gene>
    <name evidence="1" type="ORF">S01H1_12340</name>
</gene>
<dbReference type="Pfam" id="PF11578">
    <property type="entry name" value="DUF3237"/>
    <property type="match status" value="1"/>
</dbReference>
<protein>
    <recommendedName>
        <fullName evidence="2">DUF3237 domain-containing protein</fullName>
    </recommendedName>
</protein>